<keyword evidence="7" id="KW-1185">Reference proteome</keyword>
<evidence type="ECO:0000313" key="7">
    <source>
        <dbReference type="Proteomes" id="UP001479436"/>
    </source>
</evidence>
<feature type="domain" description="Pseudouridine synthase I TruA alpha/beta" evidence="5">
    <location>
        <begin position="246"/>
        <end position="350"/>
    </location>
</feature>
<reference evidence="6 7" key="1">
    <citation type="submission" date="2023-04" db="EMBL/GenBank/DDBJ databases">
        <title>Genome of Basidiobolus ranarum AG-B5.</title>
        <authorList>
            <person name="Stajich J.E."/>
            <person name="Carter-House D."/>
            <person name="Gryganskyi A."/>
        </authorList>
    </citation>
    <scope>NUCLEOTIDE SEQUENCE [LARGE SCALE GENOMIC DNA]</scope>
    <source>
        <strain evidence="6 7">AG-B5</strain>
    </source>
</reference>
<evidence type="ECO:0000259" key="5">
    <source>
        <dbReference type="Pfam" id="PF01416"/>
    </source>
</evidence>
<keyword evidence="2" id="KW-0819">tRNA processing</keyword>
<dbReference type="EMBL" id="JASJQH010001108">
    <property type="protein sequence ID" value="KAK9762056.1"/>
    <property type="molecule type" value="Genomic_DNA"/>
</dbReference>
<dbReference type="Proteomes" id="UP001479436">
    <property type="component" value="Unassembled WGS sequence"/>
</dbReference>
<evidence type="ECO:0000313" key="6">
    <source>
        <dbReference type="EMBL" id="KAK9762056.1"/>
    </source>
</evidence>
<evidence type="ECO:0000256" key="3">
    <source>
        <dbReference type="ARBA" id="ARBA00023235"/>
    </source>
</evidence>
<dbReference type="Gene3D" id="3.30.70.580">
    <property type="entry name" value="Pseudouridine synthase I, catalytic domain, N-terminal subdomain"/>
    <property type="match status" value="1"/>
</dbReference>
<dbReference type="SUPFAM" id="SSF55120">
    <property type="entry name" value="Pseudouridine synthase"/>
    <property type="match status" value="1"/>
</dbReference>
<dbReference type="InterPro" id="IPR020094">
    <property type="entry name" value="TruA/RsuA/RluB/E/F_N"/>
</dbReference>
<evidence type="ECO:0000256" key="2">
    <source>
        <dbReference type="ARBA" id="ARBA00022694"/>
    </source>
</evidence>
<evidence type="ECO:0000256" key="1">
    <source>
        <dbReference type="ARBA" id="ARBA00009375"/>
    </source>
</evidence>
<protein>
    <submittedName>
        <fullName evidence="6">tRNA pseudouridine synthase 1</fullName>
    </submittedName>
</protein>
<dbReference type="Pfam" id="PF01416">
    <property type="entry name" value="PseudoU_synth_1"/>
    <property type="match status" value="1"/>
</dbReference>
<comment type="caution">
    <text evidence="6">The sequence shown here is derived from an EMBL/GenBank/DDBJ whole genome shotgun (WGS) entry which is preliminary data.</text>
</comment>
<dbReference type="InterPro" id="IPR001406">
    <property type="entry name" value="PsdUridine_synth_TruA"/>
</dbReference>
<dbReference type="PANTHER" id="PTHR11142:SF4">
    <property type="entry name" value="PSEUDOURIDYLATE SYNTHASE 1 HOMOLOG"/>
    <property type="match status" value="1"/>
</dbReference>
<feature type="region of interest" description="Disordered" evidence="4">
    <location>
        <begin position="1"/>
        <end position="41"/>
    </location>
</feature>
<dbReference type="InterPro" id="IPR020095">
    <property type="entry name" value="PsdUridine_synth_TruA_C"/>
</dbReference>
<accession>A0ABR2WKQ1</accession>
<evidence type="ECO:0000256" key="4">
    <source>
        <dbReference type="SAM" id="MobiDB-lite"/>
    </source>
</evidence>
<dbReference type="InterPro" id="IPR041708">
    <property type="entry name" value="PUS1/PUS2-like"/>
</dbReference>
<organism evidence="6 7">
    <name type="scientific">Basidiobolus ranarum</name>
    <dbReference type="NCBI Taxonomy" id="34480"/>
    <lineage>
        <taxon>Eukaryota</taxon>
        <taxon>Fungi</taxon>
        <taxon>Fungi incertae sedis</taxon>
        <taxon>Zoopagomycota</taxon>
        <taxon>Entomophthoromycotina</taxon>
        <taxon>Basidiobolomycetes</taxon>
        <taxon>Basidiobolales</taxon>
        <taxon>Basidiobolaceae</taxon>
        <taxon>Basidiobolus</taxon>
    </lineage>
</organism>
<feature type="compositionally biased region" description="Basic and acidic residues" evidence="4">
    <location>
        <begin position="17"/>
        <end position="36"/>
    </location>
</feature>
<dbReference type="NCBIfam" id="TIGR00071">
    <property type="entry name" value="hisT_truA"/>
    <property type="match status" value="1"/>
</dbReference>
<comment type="similarity">
    <text evidence="1">Belongs to the tRNA pseudouridine synthase TruA family.</text>
</comment>
<keyword evidence="3" id="KW-0413">Isomerase</keyword>
<dbReference type="PANTHER" id="PTHR11142">
    <property type="entry name" value="PSEUDOURIDYLATE SYNTHASE"/>
    <property type="match status" value="1"/>
</dbReference>
<sequence>MASQEQTTEQIVSEEIVSLKHTLESPENEQPEKKQSLDPVEVTTKVEDASVNPATNVATKQDAPEVTSVEKEKRLPKKKVALLMSYCGTGYQGMQVNPGAITIESELFKALIATGAVSKDNAVDQKKVGFARAARTDKGVHAAGQVVNLKMIVEDPDIIEKINAHLPEQIHVWGYIKAMASFHAKNHCDSRYYEYLMPSYVFIPPSGEVNSLPPVERQIPPSTAEEMAIKRQYRMSPETLTYVRSALNKYVGTHNYHNFTNGKSFKDASAKRFIMSFTCSEPKIIDGCEWLSLKVHGQAFMIHQIRKMVGLVILMARTNNPLSLMDRTFEEKKINIPKAPGIGLLLEKPVFGAYNKRAVEMGREVIQFDPYQEQMEVFKEKYIYNAMIQVENEENFFDQWIKGIDTFPEYYTYINPEGTIPDSALICNQIPLPRISKEDKQDEE</sequence>
<feature type="compositionally biased region" description="Polar residues" evidence="4">
    <location>
        <begin position="1"/>
        <end position="11"/>
    </location>
</feature>
<name>A0ABR2WKQ1_9FUNG</name>
<dbReference type="InterPro" id="IPR020097">
    <property type="entry name" value="PsdUridine_synth_TruA_a/b_dom"/>
</dbReference>
<gene>
    <name evidence="6" type="primary">PUS1_5</name>
    <name evidence="6" type="ORF">K7432_012563</name>
</gene>
<dbReference type="CDD" id="cd02568">
    <property type="entry name" value="PseudoU_synth_PUS1_PUS2"/>
    <property type="match status" value="1"/>
</dbReference>
<proteinExistence type="inferred from homology"/>
<dbReference type="InterPro" id="IPR020103">
    <property type="entry name" value="PsdUridine_synth_cat_dom_sf"/>
</dbReference>
<dbReference type="Gene3D" id="3.30.70.660">
    <property type="entry name" value="Pseudouridine synthase I, catalytic domain, C-terminal subdomain"/>
    <property type="match status" value="1"/>
</dbReference>